<evidence type="ECO:0000256" key="4">
    <source>
        <dbReference type="ARBA" id="ARBA00023163"/>
    </source>
</evidence>
<dbReference type="PANTHER" id="PTHR34824:SF1">
    <property type="entry name" value="HEAT-INDUCIBLE TRANSCRIPTION REPRESSOR HRCA"/>
    <property type="match status" value="1"/>
</dbReference>
<dbReference type="GO" id="GO:0003677">
    <property type="term" value="F:DNA binding"/>
    <property type="evidence" value="ECO:0007669"/>
    <property type="project" value="InterPro"/>
</dbReference>
<dbReference type="EMBL" id="SMFQ01000005">
    <property type="protein sequence ID" value="TCJ82863.1"/>
    <property type="molecule type" value="Genomic_DNA"/>
</dbReference>
<evidence type="ECO:0000259" key="6">
    <source>
        <dbReference type="Pfam" id="PF01628"/>
    </source>
</evidence>
<dbReference type="Gene3D" id="3.30.450.40">
    <property type="match status" value="1"/>
</dbReference>
<evidence type="ECO:0000313" key="7">
    <source>
        <dbReference type="EMBL" id="TCJ82863.1"/>
    </source>
</evidence>
<dbReference type="RefSeq" id="WP_131907359.1">
    <property type="nucleotide sequence ID" value="NZ_BAAAFU010000007.1"/>
</dbReference>
<dbReference type="InterPro" id="IPR036390">
    <property type="entry name" value="WH_DNA-bd_sf"/>
</dbReference>
<dbReference type="SUPFAM" id="SSF46785">
    <property type="entry name" value="Winged helix' DNA-binding domain"/>
    <property type="match status" value="1"/>
</dbReference>
<keyword evidence="1 5" id="KW-0678">Repressor</keyword>
<feature type="domain" description="Heat-inducible transcription repressor HrcA C-terminal" evidence="6">
    <location>
        <begin position="109"/>
        <end position="331"/>
    </location>
</feature>
<dbReference type="OrthoDB" id="9783139at2"/>
<gene>
    <name evidence="5" type="primary">hrcA</name>
    <name evidence="7" type="ORF">EV695_3600</name>
</gene>
<sequence length="347" mass="38133">MSKDTCDLNERAKHLLKVLIEGYISDGQPIGSTLLAKRSGLDLSPATIRNVMASLEDAGYIHAPHTSAGRVPTSQGYRLFVDSLLNVTPLAEQECQTLQIQLDNRSSANLIQSASTMLSGLTQLTGIVMAPQMEARAIRKIEFLKLSDSQVLVVLVMSNNDIENRMITMDREITSSELQQSSNYLNEILVGKDLAQARVALLNEMKQVRADMNAMMLSAIDLGEQAVSGMADNVEDDYVVAGQTNLMDYDDLSDVTKLRQLFNAFNEKRDILNLLDRCMTADGVQIFIGRESGHEVFGDCSVVTAPYQIDDTHIGVLGVIGPKRMHYDRVIPVVDITAKLLSAALNK</sequence>
<comment type="function">
    <text evidence="5">Negative regulator of class I heat shock genes (grpE-dnaK-dnaJ and groELS operons). Prevents heat-shock induction of these operons.</text>
</comment>
<keyword evidence="8" id="KW-1185">Reference proteome</keyword>
<dbReference type="InterPro" id="IPR029016">
    <property type="entry name" value="GAF-like_dom_sf"/>
</dbReference>
<evidence type="ECO:0000256" key="5">
    <source>
        <dbReference type="HAMAP-Rule" id="MF_00081"/>
    </source>
</evidence>
<evidence type="ECO:0000313" key="8">
    <source>
        <dbReference type="Proteomes" id="UP000294887"/>
    </source>
</evidence>
<reference evidence="7 8" key="1">
    <citation type="submission" date="2019-03" db="EMBL/GenBank/DDBJ databases">
        <title>Genomic Encyclopedia of Type Strains, Phase IV (KMG-IV): sequencing the most valuable type-strain genomes for metagenomic binning, comparative biology and taxonomic classification.</title>
        <authorList>
            <person name="Goeker M."/>
        </authorList>
    </citation>
    <scope>NUCLEOTIDE SEQUENCE [LARGE SCALE GENOMIC DNA]</scope>
    <source>
        <strain evidence="7 8">DSM 24830</strain>
    </source>
</reference>
<keyword evidence="2 5" id="KW-0805">Transcription regulation</keyword>
<dbReference type="InterPro" id="IPR021153">
    <property type="entry name" value="HrcA_C"/>
</dbReference>
<dbReference type="HAMAP" id="MF_00081">
    <property type="entry name" value="HrcA"/>
    <property type="match status" value="1"/>
</dbReference>
<proteinExistence type="inferred from homology"/>
<keyword evidence="3 5" id="KW-0346">Stress response</keyword>
<comment type="similarity">
    <text evidence="5">Belongs to the HrcA family.</text>
</comment>
<dbReference type="PANTHER" id="PTHR34824">
    <property type="entry name" value="HEAT-INDUCIBLE TRANSCRIPTION REPRESSOR HRCA"/>
    <property type="match status" value="1"/>
</dbReference>
<organism evidence="7 8">
    <name type="scientific">Cocleimonas flava</name>
    <dbReference type="NCBI Taxonomy" id="634765"/>
    <lineage>
        <taxon>Bacteria</taxon>
        <taxon>Pseudomonadati</taxon>
        <taxon>Pseudomonadota</taxon>
        <taxon>Gammaproteobacteria</taxon>
        <taxon>Thiotrichales</taxon>
        <taxon>Thiotrichaceae</taxon>
        <taxon>Cocleimonas</taxon>
    </lineage>
</organism>
<dbReference type="Gene3D" id="1.10.10.10">
    <property type="entry name" value="Winged helix-like DNA-binding domain superfamily/Winged helix DNA-binding domain"/>
    <property type="match status" value="1"/>
</dbReference>
<keyword evidence="4 5" id="KW-0804">Transcription</keyword>
<dbReference type="Proteomes" id="UP000294887">
    <property type="component" value="Unassembled WGS sequence"/>
</dbReference>
<evidence type="ECO:0000256" key="1">
    <source>
        <dbReference type="ARBA" id="ARBA00022491"/>
    </source>
</evidence>
<dbReference type="SUPFAM" id="SSF55781">
    <property type="entry name" value="GAF domain-like"/>
    <property type="match status" value="1"/>
</dbReference>
<dbReference type="InterPro" id="IPR023120">
    <property type="entry name" value="WHTH_transcript_rep_HrcA_IDD"/>
</dbReference>
<dbReference type="GO" id="GO:0045892">
    <property type="term" value="P:negative regulation of DNA-templated transcription"/>
    <property type="evidence" value="ECO:0007669"/>
    <property type="project" value="UniProtKB-UniRule"/>
</dbReference>
<evidence type="ECO:0000256" key="3">
    <source>
        <dbReference type="ARBA" id="ARBA00023016"/>
    </source>
</evidence>
<dbReference type="InterPro" id="IPR002571">
    <property type="entry name" value="HrcA"/>
</dbReference>
<dbReference type="Pfam" id="PF01628">
    <property type="entry name" value="HrcA"/>
    <property type="match status" value="1"/>
</dbReference>
<dbReference type="NCBIfam" id="TIGR00331">
    <property type="entry name" value="hrcA"/>
    <property type="match status" value="1"/>
</dbReference>
<dbReference type="AlphaFoldDB" id="A0A4R1EPF0"/>
<dbReference type="Gene3D" id="3.30.390.60">
    <property type="entry name" value="Heat-inducible transcription repressor hrca homolog, domain 3"/>
    <property type="match status" value="1"/>
</dbReference>
<dbReference type="InterPro" id="IPR036388">
    <property type="entry name" value="WH-like_DNA-bd_sf"/>
</dbReference>
<name>A0A4R1EPF0_9GAMM</name>
<protein>
    <recommendedName>
        <fullName evidence="5">Heat-inducible transcription repressor HrcA</fullName>
    </recommendedName>
</protein>
<dbReference type="PIRSF" id="PIRSF005485">
    <property type="entry name" value="HrcA"/>
    <property type="match status" value="1"/>
</dbReference>
<comment type="caution">
    <text evidence="7">The sequence shown here is derived from an EMBL/GenBank/DDBJ whole genome shotgun (WGS) entry which is preliminary data.</text>
</comment>
<evidence type="ECO:0000256" key="2">
    <source>
        <dbReference type="ARBA" id="ARBA00023015"/>
    </source>
</evidence>
<accession>A0A4R1EPF0</accession>